<dbReference type="InterPro" id="IPR045493">
    <property type="entry name" value="DUF6435"/>
</dbReference>
<evidence type="ECO:0000313" key="3">
    <source>
        <dbReference type="Proteomes" id="UP000184474"/>
    </source>
</evidence>
<dbReference type="STRING" id="156994.SAMN04488028_104127"/>
<sequence>MFGLFKKKTEMEQLSAQYNELMKQAHALSTQDRTKSDAKHAEAEALIPRIEELKVKEEKSS</sequence>
<organism evidence="2 3">
    <name type="scientific">Reichenbachiella agariperforans</name>
    <dbReference type="NCBI Taxonomy" id="156994"/>
    <lineage>
        <taxon>Bacteria</taxon>
        <taxon>Pseudomonadati</taxon>
        <taxon>Bacteroidota</taxon>
        <taxon>Cytophagia</taxon>
        <taxon>Cytophagales</taxon>
        <taxon>Reichenbachiellaceae</taxon>
        <taxon>Reichenbachiella</taxon>
    </lineage>
</organism>
<keyword evidence="1" id="KW-0175">Coiled coil</keyword>
<dbReference type="Proteomes" id="UP000184474">
    <property type="component" value="Unassembled WGS sequence"/>
</dbReference>
<dbReference type="Pfam" id="PF20027">
    <property type="entry name" value="DUF6435"/>
    <property type="match status" value="1"/>
</dbReference>
<feature type="coiled-coil region" evidence="1">
    <location>
        <begin position="4"/>
        <end position="31"/>
    </location>
</feature>
<name>A0A1M6RD59_REIAG</name>
<evidence type="ECO:0000256" key="1">
    <source>
        <dbReference type="SAM" id="Coils"/>
    </source>
</evidence>
<proteinExistence type="predicted"/>
<dbReference type="NCBIfam" id="NF033487">
    <property type="entry name" value="Lacal_2735_fam"/>
    <property type="match status" value="1"/>
</dbReference>
<dbReference type="EMBL" id="FRAA01000004">
    <property type="protein sequence ID" value="SHK30425.1"/>
    <property type="molecule type" value="Genomic_DNA"/>
</dbReference>
<reference evidence="3" key="1">
    <citation type="submission" date="2016-11" db="EMBL/GenBank/DDBJ databases">
        <authorList>
            <person name="Varghese N."/>
            <person name="Submissions S."/>
        </authorList>
    </citation>
    <scope>NUCLEOTIDE SEQUENCE [LARGE SCALE GENOMIC DNA]</scope>
    <source>
        <strain evidence="3">DSM 26134</strain>
    </source>
</reference>
<evidence type="ECO:0000313" key="2">
    <source>
        <dbReference type="EMBL" id="SHK30425.1"/>
    </source>
</evidence>
<protein>
    <recommendedName>
        <fullName evidence="4">Lacal_2735 family protein</fullName>
    </recommendedName>
</protein>
<evidence type="ECO:0008006" key="4">
    <source>
        <dbReference type="Google" id="ProtNLM"/>
    </source>
</evidence>
<accession>A0A1M6RD59</accession>
<gene>
    <name evidence="2" type="ORF">SAMN04488028_104127</name>
</gene>
<dbReference type="AlphaFoldDB" id="A0A1M6RD59"/>
<dbReference type="RefSeq" id="WP_073122736.1">
    <property type="nucleotide sequence ID" value="NZ_FRAA01000004.1"/>
</dbReference>
<keyword evidence="3" id="KW-1185">Reference proteome</keyword>